<dbReference type="VEuPathDB" id="FungiDB:AMAG_18532"/>
<protein>
    <submittedName>
        <fullName evidence="1">Uncharacterized protein</fullName>
    </submittedName>
</protein>
<dbReference type="AlphaFoldDB" id="A0A0L0SD69"/>
<evidence type="ECO:0000313" key="1">
    <source>
        <dbReference type="EMBL" id="KNE60426.1"/>
    </source>
</evidence>
<reference evidence="2" key="2">
    <citation type="submission" date="2009-11" db="EMBL/GenBank/DDBJ databases">
        <title>The Genome Sequence of Allomyces macrogynus strain ATCC 38327.</title>
        <authorList>
            <consortium name="The Broad Institute Genome Sequencing Platform"/>
            <person name="Russ C."/>
            <person name="Cuomo C."/>
            <person name="Shea T."/>
            <person name="Young S.K."/>
            <person name="Zeng Q."/>
            <person name="Koehrsen M."/>
            <person name="Haas B."/>
            <person name="Borodovsky M."/>
            <person name="Guigo R."/>
            <person name="Alvarado L."/>
            <person name="Berlin A."/>
            <person name="Borenstein D."/>
            <person name="Chen Z."/>
            <person name="Engels R."/>
            <person name="Freedman E."/>
            <person name="Gellesch M."/>
            <person name="Goldberg J."/>
            <person name="Griggs A."/>
            <person name="Gujja S."/>
            <person name="Heiman D."/>
            <person name="Hepburn T."/>
            <person name="Howarth C."/>
            <person name="Jen D."/>
            <person name="Larson L."/>
            <person name="Lewis B."/>
            <person name="Mehta T."/>
            <person name="Park D."/>
            <person name="Pearson M."/>
            <person name="Roberts A."/>
            <person name="Saif S."/>
            <person name="Shenoy N."/>
            <person name="Sisk P."/>
            <person name="Stolte C."/>
            <person name="Sykes S."/>
            <person name="Walk T."/>
            <person name="White J."/>
            <person name="Yandava C."/>
            <person name="Burger G."/>
            <person name="Gray M.W."/>
            <person name="Holland P.W.H."/>
            <person name="King N."/>
            <person name="Lang F.B.F."/>
            <person name="Roger A.J."/>
            <person name="Ruiz-Trillo I."/>
            <person name="Lander E."/>
            <person name="Nusbaum C."/>
        </authorList>
    </citation>
    <scope>NUCLEOTIDE SEQUENCE [LARGE SCALE GENOMIC DNA]</scope>
    <source>
        <strain evidence="2">ATCC 38327</strain>
    </source>
</reference>
<dbReference type="EMBL" id="GG745336">
    <property type="protein sequence ID" value="KNE60426.1"/>
    <property type="molecule type" value="Genomic_DNA"/>
</dbReference>
<dbReference type="Proteomes" id="UP000054350">
    <property type="component" value="Unassembled WGS sequence"/>
</dbReference>
<gene>
    <name evidence="1" type="ORF">AMAG_18532</name>
</gene>
<reference evidence="1 2" key="1">
    <citation type="submission" date="2009-11" db="EMBL/GenBank/DDBJ databases">
        <title>Annotation of Allomyces macrogynus ATCC 38327.</title>
        <authorList>
            <consortium name="The Broad Institute Genome Sequencing Platform"/>
            <person name="Russ C."/>
            <person name="Cuomo C."/>
            <person name="Burger G."/>
            <person name="Gray M.W."/>
            <person name="Holland P.W.H."/>
            <person name="King N."/>
            <person name="Lang F.B.F."/>
            <person name="Roger A.J."/>
            <person name="Ruiz-Trillo I."/>
            <person name="Young S.K."/>
            <person name="Zeng Q."/>
            <person name="Gargeya S."/>
            <person name="Fitzgerald M."/>
            <person name="Haas B."/>
            <person name="Abouelleil A."/>
            <person name="Alvarado L."/>
            <person name="Arachchi H.M."/>
            <person name="Berlin A."/>
            <person name="Chapman S.B."/>
            <person name="Gearin G."/>
            <person name="Goldberg J."/>
            <person name="Griggs A."/>
            <person name="Gujja S."/>
            <person name="Hansen M."/>
            <person name="Heiman D."/>
            <person name="Howarth C."/>
            <person name="Larimer J."/>
            <person name="Lui A."/>
            <person name="MacDonald P.J.P."/>
            <person name="McCowen C."/>
            <person name="Montmayeur A."/>
            <person name="Murphy C."/>
            <person name="Neiman D."/>
            <person name="Pearson M."/>
            <person name="Priest M."/>
            <person name="Roberts A."/>
            <person name="Saif S."/>
            <person name="Shea T."/>
            <person name="Sisk P."/>
            <person name="Stolte C."/>
            <person name="Sykes S."/>
            <person name="Wortman J."/>
            <person name="Nusbaum C."/>
            <person name="Birren B."/>
        </authorList>
    </citation>
    <scope>NUCLEOTIDE SEQUENCE [LARGE SCALE GENOMIC DNA]</scope>
    <source>
        <strain evidence="1 2">ATCC 38327</strain>
    </source>
</reference>
<sequence length="89" mass="10065">MTEQIYNGVALVHVLSRDYTQIDIEEGCSTPVVRSLRAKIPLSSLKPARRSLSLQRILISTMDCLAKRPESPTTSVAFEFESGQIYRFF</sequence>
<proteinExistence type="predicted"/>
<organism evidence="1 2">
    <name type="scientific">Allomyces macrogynus (strain ATCC 38327)</name>
    <name type="common">Allomyces javanicus var. macrogynus</name>
    <dbReference type="NCBI Taxonomy" id="578462"/>
    <lineage>
        <taxon>Eukaryota</taxon>
        <taxon>Fungi</taxon>
        <taxon>Fungi incertae sedis</taxon>
        <taxon>Blastocladiomycota</taxon>
        <taxon>Blastocladiomycetes</taxon>
        <taxon>Blastocladiales</taxon>
        <taxon>Blastocladiaceae</taxon>
        <taxon>Allomyces</taxon>
    </lineage>
</organism>
<keyword evidence="2" id="KW-1185">Reference proteome</keyword>
<evidence type="ECO:0000313" key="2">
    <source>
        <dbReference type="Proteomes" id="UP000054350"/>
    </source>
</evidence>
<name>A0A0L0SD69_ALLM3</name>
<accession>A0A0L0SD69</accession>